<sequence length="47" mass="5417">MYVNDYLTNGHSSFVDWNTMILSRVPSFPKILEFLKIGRKLTNQANG</sequence>
<dbReference type="Proteomes" id="UP000012106">
    <property type="component" value="Unassembled WGS sequence"/>
</dbReference>
<dbReference type="AlphaFoldDB" id="M6JL38"/>
<evidence type="ECO:0000313" key="1">
    <source>
        <dbReference type="EMBL" id="EMN22426.1"/>
    </source>
</evidence>
<proteinExistence type="predicted"/>
<gene>
    <name evidence="1" type="ORF">LEP1GSC063_3629</name>
</gene>
<comment type="caution">
    <text evidence="1">The sequence shown here is derived from an EMBL/GenBank/DDBJ whole genome shotgun (WGS) entry which is preliminary data.</text>
</comment>
<protein>
    <submittedName>
        <fullName evidence="1">Uncharacterized protein</fullName>
    </submittedName>
</protein>
<dbReference type="EMBL" id="AHMU02000028">
    <property type="protein sequence ID" value="EMN22426.1"/>
    <property type="molecule type" value="Genomic_DNA"/>
</dbReference>
<name>M6JL38_9LEPT</name>
<accession>M6JL38</accession>
<evidence type="ECO:0000313" key="2">
    <source>
        <dbReference type="Proteomes" id="UP000012106"/>
    </source>
</evidence>
<organism evidence="1 2">
    <name type="scientific">Leptospira santarosai serovar Arenal str. MAVJ 401</name>
    <dbReference type="NCBI Taxonomy" id="1049976"/>
    <lineage>
        <taxon>Bacteria</taxon>
        <taxon>Pseudomonadati</taxon>
        <taxon>Spirochaetota</taxon>
        <taxon>Spirochaetia</taxon>
        <taxon>Leptospirales</taxon>
        <taxon>Leptospiraceae</taxon>
        <taxon>Leptospira</taxon>
    </lineage>
</organism>
<reference evidence="1 2" key="1">
    <citation type="submission" date="2013-01" db="EMBL/GenBank/DDBJ databases">
        <authorList>
            <person name="Harkins D.M."/>
            <person name="Durkin A.S."/>
            <person name="Brinkac L.M."/>
            <person name="Haft D.H."/>
            <person name="Selengut J.D."/>
            <person name="Sanka R."/>
            <person name="DePew J."/>
            <person name="Purushe J."/>
            <person name="Hartskeerl R.A."/>
            <person name="Ahmed A."/>
            <person name="van der Linden H."/>
            <person name="Goris M.G.A."/>
            <person name="Vinetz J.M."/>
            <person name="Sutton G.G."/>
            <person name="Nierman W.C."/>
            <person name="Fouts D.E."/>
        </authorList>
    </citation>
    <scope>NUCLEOTIDE SEQUENCE [LARGE SCALE GENOMIC DNA]</scope>
    <source>
        <strain evidence="1 2">MAVJ 401</strain>
    </source>
</reference>